<organism evidence="2 3">
    <name type="scientific">Buchananella hordeovulneris</name>
    <dbReference type="NCBI Taxonomy" id="52770"/>
    <lineage>
        <taxon>Bacteria</taxon>
        <taxon>Bacillati</taxon>
        <taxon>Actinomycetota</taxon>
        <taxon>Actinomycetes</taxon>
        <taxon>Actinomycetales</taxon>
        <taxon>Actinomycetaceae</taxon>
        <taxon>Buchananella</taxon>
    </lineage>
</organism>
<dbReference type="RefSeq" id="WP_073826188.1">
    <property type="nucleotide sequence ID" value="NZ_MQVS01000014.1"/>
</dbReference>
<dbReference type="InParanoid" id="A0A1Q5PTD2"/>
<dbReference type="Proteomes" id="UP000185612">
    <property type="component" value="Unassembled WGS sequence"/>
</dbReference>
<dbReference type="EMBL" id="MQVS01000014">
    <property type="protein sequence ID" value="OKL50861.1"/>
    <property type="molecule type" value="Genomic_DNA"/>
</dbReference>
<proteinExistence type="predicted"/>
<evidence type="ECO:0000313" key="2">
    <source>
        <dbReference type="EMBL" id="OKL50861.1"/>
    </source>
</evidence>
<evidence type="ECO:0000256" key="1">
    <source>
        <dbReference type="SAM" id="Phobius"/>
    </source>
</evidence>
<protein>
    <submittedName>
        <fullName evidence="2">Uncharacterized protein</fullName>
    </submittedName>
</protein>
<comment type="caution">
    <text evidence="2">The sequence shown here is derived from an EMBL/GenBank/DDBJ whole genome shotgun (WGS) entry which is preliminary data.</text>
</comment>
<evidence type="ECO:0000313" key="3">
    <source>
        <dbReference type="Proteomes" id="UP000185612"/>
    </source>
</evidence>
<feature type="transmembrane region" description="Helical" evidence="1">
    <location>
        <begin position="120"/>
        <end position="142"/>
    </location>
</feature>
<gene>
    <name evidence="2" type="ORF">BSZ40_10535</name>
</gene>
<dbReference type="AlphaFoldDB" id="A0A1Q5PTD2"/>
<feature type="transmembrane region" description="Helical" evidence="1">
    <location>
        <begin position="32"/>
        <end position="52"/>
    </location>
</feature>
<keyword evidence="1" id="KW-1133">Transmembrane helix</keyword>
<keyword evidence="1" id="KW-0472">Membrane</keyword>
<sequence length="143" mass="15053">MIIFRGLGLLGFFTVAAGMGLVSLFTNPNQPVGRVLGGLLAGAFTYALGWYLNVYRARTKAEVYAQRRRAEVAQAAQLGVDAAGGTVTGHGSAQLAGSLDEAYQAELVHARKALSRAHSVFFIPLQWLGIGAGVAIVISGFFL</sequence>
<keyword evidence="3" id="KW-1185">Reference proteome</keyword>
<feature type="transmembrane region" description="Helical" evidence="1">
    <location>
        <begin position="7"/>
        <end position="26"/>
    </location>
</feature>
<keyword evidence="1" id="KW-0812">Transmembrane</keyword>
<accession>A0A1Q5PTD2</accession>
<name>A0A1Q5PTD2_9ACTO</name>
<reference evidence="3" key="1">
    <citation type="submission" date="2016-12" db="EMBL/GenBank/DDBJ databases">
        <authorList>
            <person name="Meng X."/>
        </authorList>
    </citation>
    <scope>NUCLEOTIDE SEQUENCE [LARGE SCALE GENOMIC DNA]</scope>
    <source>
        <strain evidence="3">DSM 20732</strain>
    </source>
</reference>